<dbReference type="AlphaFoldDB" id="A7EG63"/>
<evidence type="ECO:0000313" key="2">
    <source>
        <dbReference type="Proteomes" id="UP000001312"/>
    </source>
</evidence>
<dbReference type="Proteomes" id="UP000001312">
    <property type="component" value="Unassembled WGS sequence"/>
</dbReference>
<evidence type="ECO:0000313" key="1">
    <source>
        <dbReference type="EMBL" id="EDO01829.1"/>
    </source>
</evidence>
<dbReference type="EMBL" id="CH476625">
    <property type="protein sequence ID" value="EDO01829.1"/>
    <property type="molecule type" value="Genomic_DNA"/>
</dbReference>
<dbReference type="HOGENOM" id="CLU_1714394_0_0_1"/>
<reference evidence="2" key="1">
    <citation type="journal article" date="2011" name="PLoS Genet.">
        <title>Genomic analysis of the necrotrophic fungal pathogens Sclerotinia sclerotiorum and Botrytis cinerea.</title>
        <authorList>
            <person name="Amselem J."/>
            <person name="Cuomo C.A."/>
            <person name="van Kan J.A."/>
            <person name="Viaud M."/>
            <person name="Benito E.P."/>
            <person name="Couloux A."/>
            <person name="Coutinho P.M."/>
            <person name="de Vries R.P."/>
            <person name="Dyer P.S."/>
            <person name="Fillinger S."/>
            <person name="Fournier E."/>
            <person name="Gout L."/>
            <person name="Hahn M."/>
            <person name="Kohn L."/>
            <person name="Lapalu N."/>
            <person name="Plummer K.M."/>
            <person name="Pradier J.M."/>
            <person name="Quevillon E."/>
            <person name="Sharon A."/>
            <person name="Simon A."/>
            <person name="ten Have A."/>
            <person name="Tudzynski B."/>
            <person name="Tudzynski P."/>
            <person name="Wincker P."/>
            <person name="Andrew M."/>
            <person name="Anthouard V."/>
            <person name="Beever R.E."/>
            <person name="Beffa R."/>
            <person name="Benoit I."/>
            <person name="Bouzid O."/>
            <person name="Brault B."/>
            <person name="Chen Z."/>
            <person name="Choquer M."/>
            <person name="Collemare J."/>
            <person name="Cotton P."/>
            <person name="Danchin E.G."/>
            <person name="Da Silva C."/>
            <person name="Gautier A."/>
            <person name="Giraud C."/>
            <person name="Giraud T."/>
            <person name="Gonzalez C."/>
            <person name="Grossetete S."/>
            <person name="Guldener U."/>
            <person name="Henrissat B."/>
            <person name="Howlett B.J."/>
            <person name="Kodira C."/>
            <person name="Kretschmer M."/>
            <person name="Lappartient A."/>
            <person name="Leroch M."/>
            <person name="Levis C."/>
            <person name="Mauceli E."/>
            <person name="Neuveglise C."/>
            <person name="Oeser B."/>
            <person name="Pearson M."/>
            <person name="Poulain J."/>
            <person name="Poussereau N."/>
            <person name="Quesneville H."/>
            <person name="Rascle C."/>
            <person name="Schumacher J."/>
            <person name="Segurens B."/>
            <person name="Sexton A."/>
            <person name="Silva E."/>
            <person name="Sirven C."/>
            <person name="Soanes D.M."/>
            <person name="Talbot N.J."/>
            <person name="Templeton M."/>
            <person name="Yandava C."/>
            <person name="Yarden O."/>
            <person name="Zeng Q."/>
            <person name="Rollins J.A."/>
            <person name="Lebrun M.H."/>
            <person name="Dickman M."/>
        </authorList>
    </citation>
    <scope>NUCLEOTIDE SEQUENCE [LARGE SCALE GENOMIC DNA]</scope>
    <source>
        <strain evidence="2">ATCC 18683 / 1980 / Ss-1</strain>
    </source>
</reference>
<organism evidence="1 2">
    <name type="scientific">Sclerotinia sclerotiorum (strain ATCC 18683 / 1980 / Ss-1)</name>
    <name type="common">White mold</name>
    <name type="synonym">Whetzelinia sclerotiorum</name>
    <dbReference type="NCBI Taxonomy" id="665079"/>
    <lineage>
        <taxon>Eukaryota</taxon>
        <taxon>Fungi</taxon>
        <taxon>Dikarya</taxon>
        <taxon>Ascomycota</taxon>
        <taxon>Pezizomycotina</taxon>
        <taxon>Leotiomycetes</taxon>
        <taxon>Helotiales</taxon>
        <taxon>Sclerotiniaceae</taxon>
        <taxon>Sclerotinia</taxon>
    </lineage>
</organism>
<name>A7EG63_SCLS1</name>
<dbReference type="InParanoid" id="A7EG63"/>
<keyword evidence="2" id="KW-1185">Reference proteome</keyword>
<gene>
    <name evidence="1" type="ORF">SS1G_04304</name>
</gene>
<sequence>MPNEDLRHSIRGWEMRNAESESKKLGSGMRSVIKMDADRTDGIVMSRYKQKNEATRFCRIRRMQAWVWIGRSILKWQSPTQRLFDTAYEDKEIRFAKKWWKQFDKLEMCNLKKDEGMFHHHIVLENLIKWTNISGLRFERENVDGATRALPAY</sequence>
<dbReference type="GeneID" id="5490569"/>
<proteinExistence type="predicted"/>
<dbReference type="KEGG" id="ssl:SS1G_04304"/>
<accession>A7EG63</accession>
<dbReference type="RefSeq" id="XP_001594497.1">
    <property type="nucleotide sequence ID" value="XM_001594447.1"/>
</dbReference>
<protein>
    <submittedName>
        <fullName evidence="1">Uncharacterized protein</fullName>
    </submittedName>
</protein>